<evidence type="ECO:0000256" key="3">
    <source>
        <dbReference type="ARBA" id="ARBA00022448"/>
    </source>
</evidence>
<dbReference type="InterPro" id="IPR000515">
    <property type="entry name" value="MetI-like"/>
</dbReference>
<dbReference type="Proteomes" id="UP000276417">
    <property type="component" value="Plasmid unnamed1"/>
</dbReference>
<evidence type="ECO:0000256" key="9">
    <source>
        <dbReference type="RuleBase" id="RU363032"/>
    </source>
</evidence>
<comment type="subcellular location">
    <subcellularLocation>
        <location evidence="1 9">Cell membrane</location>
        <topology evidence="1 9">Multi-pass membrane protein</topology>
    </subcellularLocation>
</comment>
<evidence type="ECO:0000313" key="12">
    <source>
        <dbReference type="Proteomes" id="UP000276417"/>
    </source>
</evidence>
<gene>
    <name evidence="11" type="ORF">EHF33_16880</name>
</gene>
<comment type="similarity">
    <text evidence="2">Belongs to the binding-protein-dependent transport system permease family. MalFG subfamily.</text>
</comment>
<keyword evidence="8 9" id="KW-0472">Membrane</keyword>
<evidence type="ECO:0000256" key="8">
    <source>
        <dbReference type="ARBA" id="ARBA00023136"/>
    </source>
</evidence>
<feature type="transmembrane region" description="Helical" evidence="9">
    <location>
        <begin position="36"/>
        <end position="56"/>
    </location>
</feature>
<dbReference type="InterPro" id="IPR050901">
    <property type="entry name" value="BP-dep_ABC_trans_perm"/>
</dbReference>
<dbReference type="SUPFAM" id="SSF161098">
    <property type="entry name" value="MetI-like"/>
    <property type="match status" value="1"/>
</dbReference>
<dbReference type="PROSITE" id="PS50928">
    <property type="entry name" value="ABC_TM1"/>
    <property type="match status" value="1"/>
</dbReference>
<feature type="transmembrane region" description="Helical" evidence="9">
    <location>
        <begin position="333"/>
        <end position="353"/>
    </location>
</feature>
<dbReference type="EMBL" id="CP034185">
    <property type="protein sequence ID" value="AZI44580.1"/>
    <property type="molecule type" value="Genomic_DNA"/>
</dbReference>
<feature type="transmembrane region" description="Helical" evidence="9">
    <location>
        <begin position="119"/>
        <end position="143"/>
    </location>
</feature>
<keyword evidence="7 9" id="KW-1133">Transmembrane helix</keyword>
<dbReference type="PANTHER" id="PTHR32243">
    <property type="entry name" value="MALTOSE TRANSPORT SYSTEM PERMEASE-RELATED"/>
    <property type="match status" value="1"/>
</dbReference>
<keyword evidence="5" id="KW-0762">Sugar transport</keyword>
<feature type="transmembrane region" description="Helical" evidence="9">
    <location>
        <begin position="299"/>
        <end position="321"/>
    </location>
</feature>
<geneLocation type="plasmid" evidence="11 12">
    <name>unnamed1</name>
</geneLocation>
<keyword evidence="3 9" id="KW-0813">Transport</keyword>
<proteinExistence type="inferred from homology"/>
<evidence type="ECO:0000256" key="5">
    <source>
        <dbReference type="ARBA" id="ARBA00022597"/>
    </source>
</evidence>
<evidence type="ECO:0000256" key="4">
    <source>
        <dbReference type="ARBA" id="ARBA00022475"/>
    </source>
</evidence>
<dbReference type="GO" id="GO:0042956">
    <property type="term" value="P:maltodextrin transmembrane transport"/>
    <property type="evidence" value="ECO:0007669"/>
    <property type="project" value="TreeGrafter"/>
</dbReference>
<feature type="transmembrane region" description="Helical" evidence="9">
    <location>
        <begin position="402"/>
        <end position="421"/>
    </location>
</feature>
<feature type="transmembrane region" description="Helical" evidence="9">
    <location>
        <begin position="266"/>
        <end position="287"/>
    </location>
</feature>
<evidence type="ECO:0000313" key="11">
    <source>
        <dbReference type="EMBL" id="AZI44580.1"/>
    </source>
</evidence>
<protein>
    <submittedName>
        <fullName evidence="11">Sugar ABC transporter permease</fullName>
    </submittedName>
</protein>
<feature type="transmembrane region" description="Helical" evidence="9">
    <location>
        <begin position="76"/>
        <end position="98"/>
    </location>
</feature>
<sequence>MTAAPQPNKEQPTHDIDGHDTAFVYVHREPGPLRRAAPWVLLAVIVAAFIALGYYLAKDMAGRPASFTIYKIGNGWLYFLGFLVVASGVLALTSFIGQRIGIQRTGRKIKYGDVLGVQLTHLFLMLVVLIAIYPLFYVVLAAFDPKNSLYAFPNFDAPTVLGKSGILPSFKGLNTENFAKLFDGVQIPAWELVLAALAGAAIAVLIFTAVVRRIRGLSENGTTPTQSWAARILVVSLIVLVLFIGPAQFTGAGTESKFLLSVRNTLLVSGVTGALAILLSTTAGYAMARLRFPGRFQTLLFFIFVQMFPVFLGLVAVYALMYGLGLLNSFTGLILAYSGGAIAFNTWIYKGYVESLPESLEEAAMVDGATRWGAFTRVVLPLSGSMLVFIFLNQFIGTYAEFILANVLLTGVEQWTIGLLLKNFTSGQFNTKWGIFAAAATLGSLPIVALFYGFQGYFVGGTTAGGVKE</sequence>
<dbReference type="GO" id="GO:0015423">
    <property type="term" value="F:ABC-type maltose transporter activity"/>
    <property type="evidence" value="ECO:0007669"/>
    <property type="project" value="TreeGrafter"/>
</dbReference>
<feature type="transmembrane region" description="Helical" evidence="9">
    <location>
        <begin position="228"/>
        <end position="246"/>
    </location>
</feature>
<reference evidence="11 12" key="1">
    <citation type="submission" date="2018-11" db="EMBL/GenBank/DDBJ databases">
        <title>Deinococcus shelandsis sp. nov., isolated from South Shetland Islands soil of Antarctica.</title>
        <authorList>
            <person name="Tian J."/>
        </authorList>
    </citation>
    <scope>NUCLEOTIDE SEQUENCE [LARGE SCALE GENOMIC DNA]</scope>
    <source>
        <strain evidence="11 12">S14-83T</strain>
        <plasmid evidence="11 12">unnamed1</plasmid>
    </source>
</reference>
<keyword evidence="11" id="KW-0614">Plasmid</keyword>
<dbReference type="Gene3D" id="1.10.3720.10">
    <property type="entry name" value="MetI-like"/>
    <property type="match status" value="1"/>
</dbReference>
<dbReference type="InterPro" id="IPR035906">
    <property type="entry name" value="MetI-like_sf"/>
</dbReference>
<accession>A0A3G8YIB4</accession>
<name>A0A3G8YIB4_9DEIO</name>
<evidence type="ECO:0000256" key="2">
    <source>
        <dbReference type="ARBA" id="ARBA00009047"/>
    </source>
</evidence>
<keyword evidence="12" id="KW-1185">Reference proteome</keyword>
<dbReference type="AlphaFoldDB" id="A0A3G8YIB4"/>
<evidence type="ECO:0000256" key="1">
    <source>
        <dbReference type="ARBA" id="ARBA00004651"/>
    </source>
</evidence>
<dbReference type="CDD" id="cd06261">
    <property type="entry name" value="TM_PBP2"/>
    <property type="match status" value="1"/>
</dbReference>
<feature type="transmembrane region" description="Helical" evidence="9">
    <location>
        <begin position="187"/>
        <end position="207"/>
    </location>
</feature>
<evidence type="ECO:0000259" key="10">
    <source>
        <dbReference type="PROSITE" id="PS50928"/>
    </source>
</evidence>
<evidence type="ECO:0000256" key="6">
    <source>
        <dbReference type="ARBA" id="ARBA00022692"/>
    </source>
</evidence>
<dbReference type="GO" id="GO:0005886">
    <property type="term" value="C:plasma membrane"/>
    <property type="evidence" value="ECO:0007669"/>
    <property type="project" value="UniProtKB-SubCell"/>
</dbReference>
<dbReference type="Pfam" id="PF00528">
    <property type="entry name" value="BPD_transp_1"/>
    <property type="match status" value="1"/>
</dbReference>
<feature type="domain" description="ABC transmembrane type-1" evidence="10">
    <location>
        <begin position="262"/>
        <end position="454"/>
    </location>
</feature>
<dbReference type="RefSeq" id="WP_124874354.1">
    <property type="nucleotide sequence ID" value="NZ_CP034185.1"/>
</dbReference>
<feature type="transmembrane region" description="Helical" evidence="9">
    <location>
        <begin position="433"/>
        <end position="454"/>
    </location>
</feature>
<feature type="transmembrane region" description="Helical" evidence="9">
    <location>
        <begin position="374"/>
        <end position="396"/>
    </location>
</feature>
<keyword evidence="4" id="KW-1003">Cell membrane</keyword>
<dbReference type="OrthoDB" id="9794684at2"/>
<evidence type="ECO:0000256" key="7">
    <source>
        <dbReference type="ARBA" id="ARBA00022989"/>
    </source>
</evidence>
<organism evidence="11 12">
    <name type="scientific">Deinococcus psychrotolerans</name>
    <dbReference type="NCBI Taxonomy" id="2489213"/>
    <lineage>
        <taxon>Bacteria</taxon>
        <taxon>Thermotogati</taxon>
        <taxon>Deinococcota</taxon>
        <taxon>Deinococci</taxon>
        <taxon>Deinococcales</taxon>
        <taxon>Deinococcaceae</taxon>
        <taxon>Deinococcus</taxon>
    </lineage>
</organism>
<keyword evidence="6 9" id="KW-0812">Transmembrane</keyword>
<dbReference type="PANTHER" id="PTHR32243:SF50">
    <property type="entry name" value="MALTOSE_MALTODEXTRIN TRANSPORT SYSTEM PERMEASE PROTEIN MALG"/>
    <property type="match status" value="1"/>
</dbReference>
<dbReference type="KEGG" id="dph:EHF33_16880"/>